<evidence type="ECO:0000259" key="1">
    <source>
        <dbReference type="PROSITE" id="PS50181"/>
    </source>
</evidence>
<dbReference type="Gene3D" id="1.20.1280.50">
    <property type="match status" value="1"/>
</dbReference>
<dbReference type="EMBL" id="CM002297">
    <property type="protein sequence ID" value="ESW07831.1"/>
    <property type="molecule type" value="Genomic_DNA"/>
</dbReference>
<dbReference type="Gramene" id="ESW07831">
    <property type="protein sequence ID" value="ESW07831"/>
    <property type="gene ID" value="PHAVU_010G162300g"/>
</dbReference>
<dbReference type="CDD" id="cd22157">
    <property type="entry name" value="F-box_AtFBW1-like"/>
    <property type="match status" value="1"/>
</dbReference>
<name>V7AUD5_PHAVU</name>
<dbReference type="OrthoDB" id="605328at2759"/>
<dbReference type="SUPFAM" id="SSF81383">
    <property type="entry name" value="F-box domain"/>
    <property type="match status" value="1"/>
</dbReference>
<dbReference type="OMA" id="MDSSYHD"/>
<dbReference type="InterPro" id="IPR036047">
    <property type="entry name" value="F-box-like_dom_sf"/>
</dbReference>
<accession>V7AUD5</accession>
<dbReference type="PROSITE" id="PS50181">
    <property type="entry name" value="FBOX"/>
    <property type="match status" value="1"/>
</dbReference>
<dbReference type="InterPro" id="IPR056592">
    <property type="entry name" value="Beta-prop_At3g26010-like"/>
</dbReference>
<organism evidence="2 3">
    <name type="scientific">Phaseolus vulgaris</name>
    <name type="common">Kidney bean</name>
    <name type="synonym">French bean</name>
    <dbReference type="NCBI Taxonomy" id="3885"/>
    <lineage>
        <taxon>Eukaryota</taxon>
        <taxon>Viridiplantae</taxon>
        <taxon>Streptophyta</taxon>
        <taxon>Embryophyta</taxon>
        <taxon>Tracheophyta</taxon>
        <taxon>Spermatophyta</taxon>
        <taxon>Magnoliopsida</taxon>
        <taxon>eudicotyledons</taxon>
        <taxon>Gunneridae</taxon>
        <taxon>Pentapetalae</taxon>
        <taxon>rosids</taxon>
        <taxon>fabids</taxon>
        <taxon>Fabales</taxon>
        <taxon>Fabaceae</taxon>
        <taxon>Papilionoideae</taxon>
        <taxon>50 kb inversion clade</taxon>
        <taxon>NPAAA clade</taxon>
        <taxon>indigoferoid/millettioid clade</taxon>
        <taxon>Phaseoleae</taxon>
        <taxon>Phaseolus</taxon>
    </lineage>
</organism>
<dbReference type="PANTHER" id="PTHR35546:SF130">
    <property type="entry name" value="EXPRESSED PROTEIN"/>
    <property type="match status" value="1"/>
</dbReference>
<evidence type="ECO:0000313" key="3">
    <source>
        <dbReference type="Proteomes" id="UP000000226"/>
    </source>
</evidence>
<dbReference type="InterPro" id="IPR055290">
    <property type="entry name" value="At3g26010-like"/>
</dbReference>
<keyword evidence="3" id="KW-1185">Reference proteome</keyword>
<dbReference type="Pfam" id="PF24750">
    <property type="entry name" value="b-prop_At3g26010-like"/>
    <property type="match status" value="1"/>
</dbReference>
<dbReference type="Pfam" id="PF00646">
    <property type="entry name" value="F-box"/>
    <property type="match status" value="1"/>
</dbReference>
<dbReference type="InterPro" id="IPR001810">
    <property type="entry name" value="F-box_dom"/>
</dbReference>
<reference evidence="3" key="1">
    <citation type="journal article" date="2014" name="Nat. Genet.">
        <title>A reference genome for common bean and genome-wide analysis of dual domestications.</title>
        <authorList>
            <person name="Schmutz J."/>
            <person name="McClean P.E."/>
            <person name="Mamidi S."/>
            <person name="Wu G.A."/>
            <person name="Cannon S.B."/>
            <person name="Grimwood J."/>
            <person name="Jenkins J."/>
            <person name="Shu S."/>
            <person name="Song Q."/>
            <person name="Chavarro C."/>
            <person name="Torres-Torres M."/>
            <person name="Geffroy V."/>
            <person name="Moghaddam S.M."/>
            <person name="Gao D."/>
            <person name="Abernathy B."/>
            <person name="Barry K."/>
            <person name="Blair M."/>
            <person name="Brick M.A."/>
            <person name="Chovatia M."/>
            <person name="Gepts P."/>
            <person name="Goodstein D.M."/>
            <person name="Gonzales M."/>
            <person name="Hellsten U."/>
            <person name="Hyten D.L."/>
            <person name="Jia G."/>
            <person name="Kelly J.D."/>
            <person name="Kudrna D."/>
            <person name="Lee R."/>
            <person name="Richard M.M."/>
            <person name="Miklas P.N."/>
            <person name="Osorno J.M."/>
            <person name="Rodrigues J."/>
            <person name="Thareau V."/>
            <person name="Urrea C.A."/>
            <person name="Wang M."/>
            <person name="Yu Y."/>
            <person name="Zhang M."/>
            <person name="Wing R.A."/>
            <person name="Cregan P.B."/>
            <person name="Rokhsar D.S."/>
            <person name="Jackson S.A."/>
        </authorList>
    </citation>
    <scope>NUCLEOTIDE SEQUENCE [LARGE SCALE GENOMIC DNA]</scope>
    <source>
        <strain evidence="3">cv. G19833</strain>
    </source>
</reference>
<protein>
    <recommendedName>
        <fullName evidence="1">F-box domain-containing protein</fullName>
    </recommendedName>
</protein>
<proteinExistence type="predicted"/>
<evidence type="ECO:0000313" key="2">
    <source>
        <dbReference type="EMBL" id="ESW07831.1"/>
    </source>
</evidence>
<feature type="domain" description="F-box" evidence="1">
    <location>
        <begin position="17"/>
        <end position="67"/>
    </location>
</feature>
<dbReference type="PANTHER" id="PTHR35546">
    <property type="entry name" value="F-BOX PROTEIN INTERACTION DOMAIN PROTEIN-RELATED"/>
    <property type="match status" value="1"/>
</dbReference>
<dbReference type="AlphaFoldDB" id="V7AUD5"/>
<sequence>MAHISFSSSSKNSSCSLTNIDNLPDDLLREILILMPFRSIAKSKCVCKRWLRMLSSPSFPTEFVSRQHSLFSTYLTFISSHQLMLGFFPKDSILKFNTHRAPLLPDTIMKGSLCGYSNGLFLLCSNRYTTGRGYFVYDPLTKQCTHLPSFSDGDRGQQLYAVGFLSHSHYPTEGEEEPRRSFWVVIVRTFIRKQYRFEVVDFSSQTGKWRRSYSRCVDGFAFAPHWMLSFAFGEYLYFMGSTNIFVFDPNFLFSSTIDYPEDADAMNIMSFGYLGCSGDTLRIADITNNNLRVWEQRYPLTWYLVHQTNLTQHLPTSFCSNYFKRVAGFHPYDANIVYLYSYVDGIFVANLRTNKFVPIPGYDKADISPFQVELSPIPYAESHCSTSD</sequence>
<gene>
    <name evidence="2" type="ORF">PHAVU_010G162300g</name>
</gene>
<dbReference type="Proteomes" id="UP000000226">
    <property type="component" value="Chromosome 10"/>
</dbReference>